<keyword evidence="5 6" id="KW-0472">Membrane</keyword>
<dbReference type="Pfam" id="PF02687">
    <property type="entry name" value="FtsX"/>
    <property type="match status" value="1"/>
</dbReference>
<evidence type="ECO:0000259" key="7">
    <source>
        <dbReference type="Pfam" id="PF02687"/>
    </source>
</evidence>
<dbReference type="PANTHER" id="PTHR30287">
    <property type="entry name" value="MEMBRANE COMPONENT OF PREDICTED ABC SUPERFAMILY METABOLITE UPTAKE TRANSPORTER"/>
    <property type="match status" value="1"/>
</dbReference>
<keyword evidence="3 6" id="KW-0812">Transmembrane</keyword>
<feature type="transmembrane region" description="Helical" evidence="6">
    <location>
        <begin position="81"/>
        <end position="102"/>
    </location>
</feature>
<feature type="domain" description="ABC3 transporter permease C-terminal" evidence="7">
    <location>
        <begin position="85"/>
        <end position="191"/>
    </location>
</feature>
<name>A0A383C2U2_9ZZZZ</name>
<protein>
    <recommendedName>
        <fullName evidence="7">ABC3 transporter permease C-terminal domain-containing protein</fullName>
    </recommendedName>
</protein>
<feature type="transmembrane region" description="Helical" evidence="6">
    <location>
        <begin position="164"/>
        <end position="190"/>
    </location>
</feature>
<keyword evidence="4 6" id="KW-1133">Transmembrane helix</keyword>
<evidence type="ECO:0000256" key="1">
    <source>
        <dbReference type="ARBA" id="ARBA00004651"/>
    </source>
</evidence>
<keyword evidence="2" id="KW-1003">Cell membrane</keyword>
<evidence type="ECO:0000313" key="8">
    <source>
        <dbReference type="EMBL" id="SVE26504.1"/>
    </source>
</evidence>
<proteinExistence type="predicted"/>
<gene>
    <name evidence="8" type="ORF">METZ01_LOCUS479358</name>
</gene>
<accession>A0A383C2U2</accession>
<feature type="non-terminal residue" evidence="8">
    <location>
        <position position="1"/>
    </location>
</feature>
<reference evidence="8" key="1">
    <citation type="submission" date="2018-05" db="EMBL/GenBank/DDBJ databases">
        <authorList>
            <person name="Lanie J.A."/>
            <person name="Ng W.-L."/>
            <person name="Kazmierczak K.M."/>
            <person name="Andrzejewski T.M."/>
            <person name="Davidsen T.M."/>
            <person name="Wayne K.J."/>
            <person name="Tettelin H."/>
            <person name="Glass J.I."/>
            <person name="Rusch D."/>
            <person name="Podicherti R."/>
            <person name="Tsui H.-C.T."/>
            <person name="Winkler M.E."/>
        </authorList>
    </citation>
    <scope>NUCLEOTIDE SEQUENCE</scope>
</reference>
<dbReference type="PANTHER" id="PTHR30287:SF1">
    <property type="entry name" value="INNER MEMBRANE PROTEIN"/>
    <property type="match status" value="1"/>
</dbReference>
<comment type="subcellular location">
    <subcellularLocation>
        <location evidence="1">Cell membrane</location>
        <topology evidence="1">Multi-pass membrane protein</topology>
    </subcellularLocation>
</comment>
<evidence type="ECO:0000256" key="6">
    <source>
        <dbReference type="SAM" id="Phobius"/>
    </source>
</evidence>
<dbReference type="GO" id="GO:0005886">
    <property type="term" value="C:plasma membrane"/>
    <property type="evidence" value="ECO:0007669"/>
    <property type="project" value="UniProtKB-SubCell"/>
</dbReference>
<evidence type="ECO:0000256" key="2">
    <source>
        <dbReference type="ARBA" id="ARBA00022475"/>
    </source>
</evidence>
<evidence type="ECO:0000256" key="3">
    <source>
        <dbReference type="ARBA" id="ARBA00022692"/>
    </source>
</evidence>
<organism evidence="8">
    <name type="scientific">marine metagenome</name>
    <dbReference type="NCBI Taxonomy" id="408172"/>
    <lineage>
        <taxon>unclassified sequences</taxon>
        <taxon>metagenomes</taxon>
        <taxon>ecological metagenomes</taxon>
    </lineage>
</organism>
<evidence type="ECO:0000256" key="4">
    <source>
        <dbReference type="ARBA" id="ARBA00022989"/>
    </source>
</evidence>
<evidence type="ECO:0000256" key="5">
    <source>
        <dbReference type="ARBA" id="ARBA00023136"/>
    </source>
</evidence>
<dbReference type="EMBL" id="UINC01205363">
    <property type="protein sequence ID" value="SVE26504.1"/>
    <property type="molecule type" value="Genomic_DNA"/>
</dbReference>
<feature type="transmembrane region" description="Helical" evidence="6">
    <location>
        <begin position="134"/>
        <end position="157"/>
    </location>
</feature>
<dbReference type="InterPro" id="IPR038766">
    <property type="entry name" value="Membrane_comp_ABC_pdt"/>
</dbReference>
<sequence length="206" mass="23122">GRVVNFRQVKWNSFQPNFFILFQPGVLEEAPASFLGSISRLDDQQRLTIQNIVVQEFPNVSVIDVTRIVTRILQISDQMSLAIRMMAWLSILVGLVVVYSIARHEVQTRQWELNLLKVLGARFQDVRTLVLLEFGLLGFFAALFGLLLSLAMSYALAWQFFGRLWMLAWEVSVASVIGVSLLSMGVALLAASGTLRQKPLALLRAV</sequence>
<dbReference type="InterPro" id="IPR003838">
    <property type="entry name" value="ABC3_permease_C"/>
</dbReference>
<dbReference type="AlphaFoldDB" id="A0A383C2U2"/>